<proteinExistence type="predicted"/>
<protein>
    <recommendedName>
        <fullName evidence="4">Transmembrane protein</fullName>
    </recommendedName>
</protein>
<evidence type="ECO:0000256" key="1">
    <source>
        <dbReference type="SAM" id="Phobius"/>
    </source>
</evidence>
<accession>A0A7V8FGQ6</accession>
<comment type="caution">
    <text evidence="2">The sequence shown here is derived from an EMBL/GenBank/DDBJ whole genome shotgun (WGS) entry which is preliminary data.</text>
</comment>
<keyword evidence="1" id="KW-0812">Transmembrane</keyword>
<evidence type="ECO:0008006" key="4">
    <source>
        <dbReference type="Google" id="ProtNLM"/>
    </source>
</evidence>
<organism evidence="2 3">
    <name type="scientific">Stenotrophomonas maltophilia</name>
    <name type="common">Pseudomonas maltophilia</name>
    <name type="synonym">Xanthomonas maltophilia</name>
    <dbReference type="NCBI Taxonomy" id="40324"/>
    <lineage>
        <taxon>Bacteria</taxon>
        <taxon>Pseudomonadati</taxon>
        <taxon>Pseudomonadota</taxon>
        <taxon>Gammaproteobacteria</taxon>
        <taxon>Lysobacterales</taxon>
        <taxon>Lysobacteraceae</taxon>
        <taxon>Stenotrophomonas</taxon>
        <taxon>Stenotrophomonas maltophilia group</taxon>
    </lineage>
</organism>
<sequence length="84" mass="9495">MLRTLRTALNSRFGRRWAAVIVFATTVLLVANPEVMSLMLLVNLIGVDVFVLLIGLQLQQQWWAIRAGVLAPVWLPARRWIRGG</sequence>
<reference evidence="3" key="1">
    <citation type="journal article" date="2020" name="MBio">
        <title>Horizontal gene transfer to a defensive symbiont with a reduced genome amongst a multipartite beetle microbiome.</title>
        <authorList>
            <person name="Waterworth S.C."/>
            <person name="Florez L.V."/>
            <person name="Rees E.R."/>
            <person name="Hertweck C."/>
            <person name="Kaltenpoth M."/>
            <person name="Kwan J.C."/>
        </authorList>
    </citation>
    <scope>NUCLEOTIDE SEQUENCE [LARGE SCALE GENOMIC DNA]</scope>
</reference>
<dbReference type="EMBL" id="WNDS01000003">
    <property type="protein sequence ID" value="KAF1015187.1"/>
    <property type="molecule type" value="Genomic_DNA"/>
</dbReference>
<feature type="transmembrane region" description="Helical" evidence="1">
    <location>
        <begin position="37"/>
        <end position="56"/>
    </location>
</feature>
<dbReference type="AlphaFoldDB" id="A0A7V8FGQ6"/>
<gene>
    <name evidence="2" type="ORF">GAK31_02677</name>
</gene>
<keyword evidence="1" id="KW-0472">Membrane</keyword>
<dbReference type="Proteomes" id="UP000487117">
    <property type="component" value="Unassembled WGS sequence"/>
</dbReference>
<keyword evidence="1" id="KW-1133">Transmembrane helix</keyword>
<evidence type="ECO:0000313" key="2">
    <source>
        <dbReference type="EMBL" id="KAF1015187.1"/>
    </source>
</evidence>
<evidence type="ECO:0000313" key="3">
    <source>
        <dbReference type="Proteomes" id="UP000487117"/>
    </source>
</evidence>
<feature type="transmembrane region" description="Helical" evidence="1">
    <location>
        <begin position="12"/>
        <end position="31"/>
    </location>
</feature>
<name>A0A7V8FGQ6_STEMA</name>